<name>A0A8S1ATV1_ARCPL</name>
<evidence type="ECO:0000256" key="1">
    <source>
        <dbReference type="SAM" id="MobiDB-lite"/>
    </source>
</evidence>
<dbReference type="InterPro" id="IPR050863">
    <property type="entry name" value="CenT-Element_Derived"/>
</dbReference>
<evidence type="ECO:0000313" key="4">
    <source>
        <dbReference type="Proteomes" id="UP000494256"/>
    </source>
</evidence>
<dbReference type="GO" id="GO:0005634">
    <property type="term" value="C:nucleus"/>
    <property type="evidence" value="ECO:0007669"/>
    <property type="project" value="TreeGrafter"/>
</dbReference>
<dbReference type="Proteomes" id="UP000494256">
    <property type="component" value="Unassembled WGS sequence"/>
</dbReference>
<dbReference type="Pfam" id="PF03184">
    <property type="entry name" value="DDE_1"/>
    <property type="match status" value="1"/>
</dbReference>
<protein>
    <recommendedName>
        <fullName evidence="2">DDE-1 domain-containing protein</fullName>
    </recommendedName>
</protein>
<comment type="caution">
    <text evidence="3">The sequence shown here is derived from an EMBL/GenBank/DDBJ whole genome shotgun (WGS) entry which is preliminary data.</text>
</comment>
<dbReference type="EMBL" id="CADEBD010000363">
    <property type="protein sequence ID" value="CAB3251787.1"/>
    <property type="molecule type" value="Genomic_DNA"/>
</dbReference>
<dbReference type="PANTHER" id="PTHR19303">
    <property type="entry name" value="TRANSPOSON"/>
    <property type="match status" value="1"/>
</dbReference>
<dbReference type="OrthoDB" id="6577442at2759"/>
<evidence type="ECO:0000259" key="2">
    <source>
        <dbReference type="Pfam" id="PF03184"/>
    </source>
</evidence>
<gene>
    <name evidence="3" type="ORF">APLA_LOCUS13745</name>
</gene>
<reference evidence="3 4" key="1">
    <citation type="submission" date="2020-04" db="EMBL/GenBank/DDBJ databases">
        <authorList>
            <person name="Wallbank WR R."/>
            <person name="Pardo Diaz C."/>
            <person name="Kozak K."/>
            <person name="Martin S."/>
            <person name="Jiggins C."/>
            <person name="Moest M."/>
            <person name="Warren A I."/>
            <person name="Byers J.R.P. K."/>
            <person name="Montejo-Kovacevich G."/>
            <person name="Yen C E."/>
        </authorList>
    </citation>
    <scope>NUCLEOTIDE SEQUENCE [LARGE SCALE GENOMIC DNA]</scope>
</reference>
<accession>A0A8S1ATV1</accession>
<dbReference type="GO" id="GO:0003677">
    <property type="term" value="F:DNA binding"/>
    <property type="evidence" value="ECO:0007669"/>
    <property type="project" value="TreeGrafter"/>
</dbReference>
<feature type="region of interest" description="Disordered" evidence="1">
    <location>
        <begin position="140"/>
        <end position="189"/>
    </location>
</feature>
<evidence type="ECO:0000313" key="3">
    <source>
        <dbReference type="EMBL" id="CAB3251787.1"/>
    </source>
</evidence>
<proteinExistence type="predicted"/>
<organism evidence="3 4">
    <name type="scientific">Arctia plantaginis</name>
    <name type="common">Wood tiger moth</name>
    <name type="synonym">Phalaena plantaginis</name>
    <dbReference type="NCBI Taxonomy" id="874455"/>
    <lineage>
        <taxon>Eukaryota</taxon>
        <taxon>Metazoa</taxon>
        <taxon>Ecdysozoa</taxon>
        <taxon>Arthropoda</taxon>
        <taxon>Hexapoda</taxon>
        <taxon>Insecta</taxon>
        <taxon>Pterygota</taxon>
        <taxon>Neoptera</taxon>
        <taxon>Endopterygota</taxon>
        <taxon>Lepidoptera</taxon>
        <taxon>Glossata</taxon>
        <taxon>Ditrysia</taxon>
        <taxon>Noctuoidea</taxon>
        <taxon>Erebidae</taxon>
        <taxon>Arctiinae</taxon>
        <taxon>Arctia</taxon>
    </lineage>
</organism>
<feature type="compositionally biased region" description="Polar residues" evidence="1">
    <location>
        <begin position="169"/>
        <end position="188"/>
    </location>
</feature>
<dbReference type="PANTHER" id="PTHR19303:SF71">
    <property type="entry name" value="ZINC FINGER PHD-TYPE DOMAIN-CONTAINING PROTEIN"/>
    <property type="match status" value="1"/>
</dbReference>
<feature type="domain" description="DDE-1" evidence="2">
    <location>
        <begin position="3"/>
        <end position="70"/>
    </location>
</feature>
<dbReference type="InterPro" id="IPR004875">
    <property type="entry name" value="DDE_SF_endonuclease_dom"/>
</dbReference>
<dbReference type="AlphaFoldDB" id="A0A8S1ATV1"/>
<sequence length="256" mass="28222">MHHFAKYAKPTPTSPVLLLLDNHESHISVPVLDFCKESGIVLLTFPPHCSHKLQPLDLTVYGPLKNYYTAITDWLVCNPGITVSIYEIPKLATVSIPLAFKPQNIQKGFEKPGIWPFNSNIFTDEDFLCSSVTDRCLTDTDNVPAEQPTANEVPVDQPTPNQVPAELPTANQGPAEQPTPNQDPAKQTTPDRVRAAPLINQNQVDLTNEMAVPGPSRSKTPIQSVTNEAIVITPDSVRPYPKAAPRKQVGMKRFIM</sequence>